<accession>A0A9X4MMA5</accession>
<gene>
    <name evidence="2" type="ORF">OLX77_04625</name>
</gene>
<evidence type="ECO:0000313" key="2">
    <source>
        <dbReference type="EMBL" id="MDG4475442.1"/>
    </source>
</evidence>
<dbReference type="AlphaFoldDB" id="A0A9X4MMA5"/>
<reference evidence="2" key="2">
    <citation type="submission" date="2022-10" db="EMBL/GenBank/DDBJ databases">
        <authorList>
            <person name="Aronson H.S."/>
        </authorList>
    </citation>
    <scope>NUCLEOTIDE SEQUENCE</scope>
    <source>
        <strain evidence="2">RS19-109</strain>
    </source>
</reference>
<dbReference type="EMBL" id="JAPHEH010000001">
    <property type="protein sequence ID" value="MDG4475442.1"/>
    <property type="molecule type" value="Genomic_DNA"/>
</dbReference>
<dbReference type="RefSeq" id="WP_307632414.1">
    <property type="nucleotide sequence ID" value="NZ_JAPHEH010000001.1"/>
</dbReference>
<dbReference type="InterPro" id="IPR009826">
    <property type="entry name" value="DNA_circ_N"/>
</dbReference>
<reference evidence="2" key="1">
    <citation type="journal article" date="2022" name="bioRxiv">
        <title>Thiovibrio frasassiensisgen. nov., sp. nov., an autotrophic, elemental sulfur disproportionating bacterium isolated from sulfidic karst sediment, and proposal of Thiovibrionaceae fam. nov.</title>
        <authorList>
            <person name="Aronson H."/>
            <person name="Thomas C."/>
            <person name="Bhattacharyya M."/>
            <person name="Eckstein S."/>
            <person name="Jensen S."/>
            <person name="Barco R."/>
            <person name="Macalady J."/>
            <person name="Amend J."/>
        </authorList>
    </citation>
    <scope>NUCLEOTIDE SEQUENCE</scope>
    <source>
        <strain evidence="2">RS19-109</strain>
    </source>
</reference>
<feature type="domain" description="DNA circulation N-terminal" evidence="1">
    <location>
        <begin position="6"/>
        <end position="92"/>
    </location>
</feature>
<organism evidence="2 3">
    <name type="scientific">Thiovibrio frasassiensis</name>
    <dbReference type="NCBI Taxonomy" id="2984131"/>
    <lineage>
        <taxon>Bacteria</taxon>
        <taxon>Pseudomonadati</taxon>
        <taxon>Thermodesulfobacteriota</taxon>
        <taxon>Desulfobulbia</taxon>
        <taxon>Desulfobulbales</taxon>
        <taxon>Thiovibrionaceae</taxon>
        <taxon>Thiovibrio</taxon>
    </lineage>
</organism>
<dbReference type="Proteomes" id="UP001154240">
    <property type="component" value="Unassembled WGS sequence"/>
</dbReference>
<sequence>MPDLYPAELDGFALEIETIDDAFEKAIVRHEYPFKDGALLEDMGQKARVVKFRCYFWDDGADHETYDTHQELVDHLASLEISELVHPKYGPLRGCVESMSVRHDERQRTAEIDITFVHGLIEDGGDTSHTDVEAVAEEAYNDGIEDQKREFADDVRDALGPEASGILDRVLDPALGIVEQFQDVSTKARNYLKTVETYVGTMQATLNTIANPANSLVSTINYGTNLPGRVIGSLSRVVERYALLYDTLRSAPARFVDSMTFGLKGLANASGKFSKTTTIAAASHTALQTAYCYKADETLRVAQKKNEGVRAFDVLGNYTAPAAAGTGVSSLAPETTMTVNELESSLAVVRASLQEAVELSRQSTSLKQQALQLQIHVSNIKLEREKIIRILLDNPMPLHLVCLRYGLPYNAAERLLTINAIRNPNCASGEVGVYAS</sequence>
<comment type="caution">
    <text evidence="2">The sequence shown here is derived from an EMBL/GenBank/DDBJ whole genome shotgun (WGS) entry which is preliminary data.</text>
</comment>
<name>A0A9X4MMA5_9BACT</name>
<evidence type="ECO:0000313" key="3">
    <source>
        <dbReference type="Proteomes" id="UP001154240"/>
    </source>
</evidence>
<proteinExistence type="predicted"/>
<keyword evidence="3" id="KW-1185">Reference proteome</keyword>
<dbReference type="Pfam" id="PF07157">
    <property type="entry name" value="DNA_circ_N"/>
    <property type="match status" value="1"/>
</dbReference>
<evidence type="ECO:0000259" key="1">
    <source>
        <dbReference type="Pfam" id="PF07157"/>
    </source>
</evidence>
<protein>
    <submittedName>
        <fullName evidence="2">DNA circularization N-terminal domain-containing protein</fullName>
    </submittedName>
</protein>